<reference evidence="1 2" key="1">
    <citation type="journal article" date="2017" name="Syst. Appl. Microbiol.">
        <title>Soybeans inoculated with root zone soils of Canadian native legumes harbour diverse and novel Bradyrhizobium spp. that possess agricultural potential.</title>
        <authorList>
            <person name="Bromfield E.S.P."/>
            <person name="Cloutier S."/>
            <person name="Tambong J.T."/>
            <person name="Tran Thi T.V."/>
        </authorList>
    </citation>
    <scope>NUCLEOTIDE SEQUENCE [LARGE SCALE GENOMIC DNA]</scope>
    <source>
        <strain evidence="1 2">39S1MB</strain>
    </source>
</reference>
<sequence length="319" mass="35084">MKRPQLRRNGTVIKMSNLRIPKDYPRTRPQGSDMVHLFRTSLGVTALAAASLGLGDFGLGDGAQAANGPFLAHQALYDLSLVKSRSNSVNSARGRILYNFTGSSCEGYTSEFRQVSELDSGEGKVTLSDLRSNSWEDAAGKSYRFKIETRMNEADAGRVDGTAERDGDHINVKLKLPAPKSFTLDGKIVFPTEQIQHIIAAAKDGKSLLELSVYDGSDDGQKVYNTLTVIGQPIPADRDASPDPSTSDEHMKSLKRWPVTVSYFDREAQQKEGEQTPVYAMAFELYENGVSRQLVLDYNDFVISGVMGKFDVKDSKPCN</sequence>
<dbReference type="EMBL" id="CP029426">
    <property type="protein sequence ID" value="AWM04733.1"/>
    <property type="molecule type" value="Genomic_DNA"/>
</dbReference>
<accession>A0A2U8Q3M1</accession>
<proteinExistence type="predicted"/>
<gene>
    <name evidence="1" type="ORF">CIT40_17935</name>
</gene>
<dbReference type="AlphaFoldDB" id="A0A2U8Q3M1"/>
<evidence type="ECO:0000313" key="2">
    <source>
        <dbReference type="Proteomes" id="UP000215884"/>
    </source>
</evidence>
<protein>
    <submittedName>
        <fullName evidence="1">DUF1849 domain-containing protein</fullName>
    </submittedName>
</protein>
<dbReference type="KEGG" id="brq:CIT40_17935"/>
<dbReference type="InterPro" id="IPR015000">
    <property type="entry name" value="EipB-like"/>
</dbReference>
<name>A0A2U8Q3M1_9BRAD</name>
<evidence type="ECO:0000313" key="1">
    <source>
        <dbReference type="EMBL" id="AWM04733.1"/>
    </source>
</evidence>
<dbReference type="Proteomes" id="UP000215884">
    <property type="component" value="Chromosome"/>
</dbReference>
<dbReference type="Pfam" id="PF08904">
    <property type="entry name" value="EipB_like"/>
    <property type="match status" value="1"/>
</dbReference>
<keyword evidence="2" id="KW-1185">Reference proteome</keyword>
<organism evidence="1 2">
    <name type="scientific">Bradyrhizobium amphicarpaeae</name>
    <dbReference type="NCBI Taxonomy" id="1404768"/>
    <lineage>
        <taxon>Bacteria</taxon>
        <taxon>Pseudomonadati</taxon>
        <taxon>Pseudomonadota</taxon>
        <taxon>Alphaproteobacteria</taxon>
        <taxon>Hyphomicrobiales</taxon>
        <taxon>Nitrobacteraceae</taxon>
        <taxon>Bradyrhizobium</taxon>
    </lineage>
</organism>
<reference evidence="1 2" key="2">
    <citation type="journal article" date="2019" name="Int. J. Syst. Evol. Microbiol.">
        <title>Description and complete genome sequence of Bradyrhizobium amphicarpaeae sp. nov., harbouring photosystem and nitrogen-fixation genes.</title>
        <authorList>
            <person name="Bromfield E.S.P."/>
            <person name="Cloutier S."/>
            <person name="Nguyen H.D.T."/>
        </authorList>
    </citation>
    <scope>NUCLEOTIDE SEQUENCE [LARGE SCALE GENOMIC DNA]</scope>
    <source>
        <strain evidence="1 2">39S1MB</strain>
    </source>
</reference>